<dbReference type="GO" id="GO:0046872">
    <property type="term" value="F:metal ion binding"/>
    <property type="evidence" value="ECO:0007669"/>
    <property type="project" value="UniProtKB-KW"/>
</dbReference>
<keyword evidence="8" id="KW-1185">Reference proteome</keyword>
<organism evidence="7 8">
    <name type="scientific">Salinisphaera orenii MK-B5</name>
    <dbReference type="NCBI Taxonomy" id="856730"/>
    <lineage>
        <taxon>Bacteria</taxon>
        <taxon>Pseudomonadati</taxon>
        <taxon>Pseudomonadota</taxon>
        <taxon>Gammaproteobacteria</taxon>
        <taxon>Salinisphaerales</taxon>
        <taxon>Salinisphaeraceae</taxon>
        <taxon>Salinisphaera</taxon>
    </lineage>
</organism>
<keyword evidence="4" id="KW-0862">Zinc</keyword>
<evidence type="ECO:0000313" key="8">
    <source>
        <dbReference type="Proteomes" id="UP000283993"/>
    </source>
</evidence>
<dbReference type="Gene3D" id="3.40.630.10">
    <property type="entry name" value="Zn peptidases"/>
    <property type="match status" value="1"/>
</dbReference>
<feature type="region of interest" description="Disordered" evidence="5">
    <location>
        <begin position="1"/>
        <end position="20"/>
    </location>
</feature>
<dbReference type="SUPFAM" id="SSF53187">
    <property type="entry name" value="Zn-dependent exopeptidases"/>
    <property type="match status" value="1"/>
</dbReference>
<dbReference type="AlphaFoldDB" id="A0A423PT05"/>
<dbReference type="InterPro" id="IPR053138">
    <property type="entry name" value="N-alpha-Ac-DABA_deacetylase"/>
</dbReference>
<keyword evidence="2" id="KW-0479">Metal-binding</keyword>
<evidence type="ECO:0000256" key="2">
    <source>
        <dbReference type="ARBA" id="ARBA00022723"/>
    </source>
</evidence>
<evidence type="ECO:0000259" key="6">
    <source>
        <dbReference type="Pfam" id="PF24827"/>
    </source>
</evidence>
<feature type="domain" description="Succinylglutamate desuccinylase/Aspartoacylase catalytic" evidence="6">
    <location>
        <begin position="61"/>
        <end position="239"/>
    </location>
</feature>
<dbReference type="GO" id="GO:0016811">
    <property type="term" value="F:hydrolase activity, acting on carbon-nitrogen (but not peptide) bonds, in linear amides"/>
    <property type="evidence" value="ECO:0007669"/>
    <property type="project" value="InterPro"/>
</dbReference>
<evidence type="ECO:0000256" key="4">
    <source>
        <dbReference type="ARBA" id="ARBA00022833"/>
    </source>
</evidence>
<dbReference type="Pfam" id="PF24827">
    <property type="entry name" value="AstE_AspA_cat"/>
    <property type="match status" value="1"/>
</dbReference>
<accession>A0A423PT05</accession>
<dbReference type="InterPro" id="IPR043795">
    <property type="entry name" value="N-alpha-Ac-DABA-like"/>
</dbReference>
<dbReference type="GO" id="GO:0016788">
    <property type="term" value="F:hydrolase activity, acting on ester bonds"/>
    <property type="evidence" value="ECO:0007669"/>
    <property type="project" value="InterPro"/>
</dbReference>
<evidence type="ECO:0000256" key="1">
    <source>
        <dbReference type="ARBA" id="ARBA00001947"/>
    </source>
</evidence>
<dbReference type="CDD" id="cd06251">
    <property type="entry name" value="M14_ASTE_ASPA-like"/>
    <property type="match status" value="1"/>
</dbReference>
<gene>
    <name evidence="7" type="ORF">SAOR_05570</name>
</gene>
<proteinExistence type="predicted"/>
<comment type="caution">
    <text evidence="7">The sequence shown here is derived from an EMBL/GenBank/DDBJ whole genome shotgun (WGS) entry which is preliminary data.</text>
</comment>
<dbReference type="PANTHER" id="PTHR37326">
    <property type="entry name" value="BLL3975 PROTEIN"/>
    <property type="match status" value="1"/>
</dbReference>
<dbReference type="PIRSF" id="PIRSF039012">
    <property type="entry name" value="ASP"/>
    <property type="match status" value="1"/>
</dbReference>
<dbReference type="InterPro" id="IPR055438">
    <property type="entry name" value="AstE_AspA_cat"/>
</dbReference>
<protein>
    <submittedName>
        <fullName evidence="7">Succinylglutamate desuccinylase</fullName>
    </submittedName>
</protein>
<dbReference type="PANTHER" id="PTHR37326:SF2">
    <property type="entry name" value="SUCCINYLGLUTAMATE DESUCCINYLASE_ASPARTOACYLASE FAMILY PROTEIN"/>
    <property type="match status" value="1"/>
</dbReference>
<name>A0A423PT05_9GAMM</name>
<keyword evidence="3" id="KW-0378">Hydrolase</keyword>
<dbReference type="Proteomes" id="UP000283993">
    <property type="component" value="Unassembled WGS sequence"/>
</dbReference>
<dbReference type="RefSeq" id="WP_123630571.1">
    <property type="nucleotide sequence ID" value="NZ_AYKH01000008.1"/>
</dbReference>
<comment type="cofactor">
    <cofactor evidence="1">
        <name>Zn(2+)</name>
        <dbReference type="ChEBI" id="CHEBI:29105"/>
    </cofactor>
</comment>
<dbReference type="EMBL" id="AYKH01000008">
    <property type="protein sequence ID" value="ROO28723.1"/>
    <property type="molecule type" value="Genomic_DNA"/>
</dbReference>
<evidence type="ECO:0000256" key="3">
    <source>
        <dbReference type="ARBA" id="ARBA00022801"/>
    </source>
</evidence>
<reference evidence="7 8" key="1">
    <citation type="submission" date="2013-10" db="EMBL/GenBank/DDBJ databases">
        <title>Salinisphaera orenii MK-B5 Genome Sequencing.</title>
        <authorList>
            <person name="Lai Q."/>
            <person name="Li C."/>
            <person name="Shao Z."/>
        </authorList>
    </citation>
    <scope>NUCLEOTIDE SEQUENCE [LARGE SCALE GENOMIC DNA]</scope>
    <source>
        <strain evidence="7 8">MK-B5</strain>
    </source>
</reference>
<feature type="region of interest" description="Disordered" evidence="5">
    <location>
        <begin position="342"/>
        <end position="366"/>
    </location>
</feature>
<sequence length="366" mass="39945">MSEASDKPRSTAAARDPARELEIGGQRLAPGTSTTIDLPVTDLYTHAKLTMPVNVIRGRRAGPTLFVSAAVHGDELNGVEIIRRLLKLRGLKQLRGTLIAVPIVNVHGFLRHSRYLPDRRDLNRSFPGSASGSVASRLAHVFVTEILDKADYGIDLHTGAIHRSNLPQIRADLSKDSTLELAEAFGCPLLIDAGLREGSLREHADKQGVPLLLYEAGEALRFDEFSIRAGVRGVTGVMRKLGMLPRRSRRRTPPRPVVATDSNWERAPESGILRSLVELGEYVSRDQVLAYIADPFGATEVEIRSEHAGIVIGRSYLPLAHAGDALYHVARVKGAQKVASRVEAYQSANEPDDFDDRGESGEPPIV</sequence>
<evidence type="ECO:0000313" key="7">
    <source>
        <dbReference type="EMBL" id="ROO28723.1"/>
    </source>
</evidence>
<evidence type="ECO:0000256" key="5">
    <source>
        <dbReference type="SAM" id="MobiDB-lite"/>
    </source>
</evidence>